<evidence type="ECO:0000256" key="9">
    <source>
        <dbReference type="ARBA" id="ARBA00023136"/>
    </source>
</evidence>
<comment type="similarity">
    <text evidence="2">Belongs to the TonB family.</text>
</comment>
<dbReference type="GO" id="GO:0031992">
    <property type="term" value="F:energy transducer activity"/>
    <property type="evidence" value="ECO:0007669"/>
    <property type="project" value="TreeGrafter"/>
</dbReference>
<dbReference type="GO" id="GO:0015031">
    <property type="term" value="P:protein transport"/>
    <property type="evidence" value="ECO:0007669"/>
    <property type="project" value="UniProtKB-KW"/>
</dbReference>
<evidence type="ECO:0000256" key="2">
    <source>
        <dbReference type="ARBA" id="ARBA00006555"/>
    </source>
</evidence>
<dbReference type="InterPro" id="IPR037682">
    <property type="entry name" value="TonB_C"/>
</dbReference>
<dbReference type="NCBIfam" id="TIGR01352">
    <property type="entry name" value="tonB_Cterm"/>
    <property type="match status" value="1"/>
</dbReference>
<keyword evidence="8 11" id="KW-1133">Transmembrane helix</keyword>
<reference evidence="13 14" key="1">
    <citation type="submission" date="2019-02" db="EMBL/GenBank/DDBJ databases">
        <title>Dyella amyloliquefaciens sp. nov., isolated from forest soil.</title>
        <authorList>
            <person name="Gao Z.-H."/>
            <person name="Qiu L.-H."/>
        </authorList>
    </citation>
    <scope>NUCLEOTIDE SEQUENCE [LARGE SCALE GENOMIC DNA]</scope>
    <source>
        <strain evidence="13 14">KACC 12747</strain>
    </source>
</reference>
<evidence type="ECO:0000313" key="14">
    <source>
        <dbReference type="Proteomes" id="UP000291822"/>
    </source>
</evidence>
<evidence type="ECO:0000256" key="4">
    <source>
        <dbReference type="ARBA" id="ARBA00022475"/>
    </source>
</evidence>
<feature type="transmembrane region" description="Helical" evidence="11">
    <location>
        <begin position="35"/>
        <end position="54"/>
    </location>
</feature>
<dbReference type="GO" id="GO:0098797">
    <property type="term" value="C:plasma membrane protein complex"/>
    <property type="evidence" value="ECO:0007669"/>
    <property type="project" value="TreeGrafter"/>
</dbReference>
<comment type="caution">
    <text evidence="13">The sequence shown here is derived from an EMBL/GenBank/DDBJ whole genome shotgun (WGS) entry which is preliminary data.</text>
</comment>
<dbReference type="PANTHER" id="PTHR33446">
    <property type="entry name" value="PROTEIN TONB-RELATED"/>
    <property type="match status" value="1"/>
</dbReference>
<accession>A0A4R0YY00</accession>
<evidence type="ECO:0000256" key="11">
    <source>
        <dbReference type="SAM" id="Phobius"/>
    </source>
</evidence>
<feature type="transmembrane region" description="Helical" evidence="11">
    <location>
        <begin position="60"/>
        <end position="79"/>
    </location>
</feature>
<keyword evidence="14" id="KW-1185">Reference proteome</keyword>
<keyword evidence="9 11" id="KW-0472">Membrane</keyword>
<protein>
    <submittedName>
        <fullName evidence="13">Energy transducer TonB</fullName>
    </submittedName>
</protein>
<dbReference type="Proteomes" id="UP000291822">
    <property type="component" value="Unassembled WGS sequence"/>
</dbReference>
<evidence type="ECO:0000259" key="12">
    <source>
        <dbReference type="PROSITE" id="PS52015"/>
    </source>
</evidence>
<proteinExistence type="inferred from homology"/>
<feature type="transmembrane region" description="Helical" evidence="11">
    <location>
        <begin position="91"/>
        <end position="111"/>
    </location>
</feature>
<keyword evidence="4" id="KW-1003">Cell membrane</keyword>
<evidence type="ECO:0000256" key="1">
    <source>
        <dbReference type="ARBA" id="ARBA00004383"/>
    </source>
</evidence>
<evidence type="ECO:0000256" key="3">
    <source>
        <dbReference type="ARBA" id="ARBA00022448"/>
    </source>
</evidence>
<comment type="subcellular location">
    <subcellularLocation>
        <location evidence="1">Cell inner membrane</location>
        <topology evidence="1">Single-pass membrane protein</topology>
        <orientation evidence="1">Periplasmic side</orientation>
    </subcellularLocation>
</comment>
<dbReference type="InterPro" id="IPR006260">
    <property type="entry name" value="TonB/TolA_C"/>
</dbReference>
<dbReference type="GO" id="GO:0055085">
    <property type="term" value="P:transmembrane transport"/>
    <property type="evidence" value="ECO:0007669"/>
    <property type="project" value="InterPro"/>
</dbReference>
<dbReference type="AlphaFoldDB" id="A0A4R0YY00"/>
<dbReference type="Pfam" id="PF03544">
    <property type="entry name" value="TonB_C"/>
    <property type="match status" value="1"/>
</dbReference>
<dbReference type="EMBL" id="SJTG01000001">
    <property type="protein sequence ID" value="TCI11878.1"/>
    <property type="molecule type" value="Genomic_DNA"/>
</dbReference>
<feature type="domain" description="TonB C-terminal" evidence="12">
    <location>
        <begin position="164"/>
        <end position="260"/>
    </location>
</feature>
<sequence>MRDRLGARGLGRRRAASWRHGQTGKSGEIMKTKTAMVLAIGFVSLLYGGAHQFWYPEQDWTPMDLLYALMVSLLLFVWYRVDSSERNFRRTYGLNVAMVAFSFMALIYYLFRSRGGRSGARATFVVVLGWLGCVALMGIGGTAVSVVQLVVPARSVTMLTIPSPRDELNADVPDLSVPWPKKTDGELCFGKTTVMALVDTSGNVKEIKVESSSGYGALDEAALGAVRRWHFTPVQRHGAPVESYFRVPINMVSSSMTASRFRAAPLPQ</sequence>
<keyword evidence="7" id="KW-0653">Protein transport</keyword>
<dbReference type="SUPFAM" id="SSF74653">
    <property type="entry name" value="TolA/TonB C-terminal domain"/>
    <property type="match status" value="1"/>
</dbReference>
<evidence type="ECO:0000256" key="8">
    <source>
        <dbReference type="ARBA" id="ARBA00022989"/>
    </source>
</evidence>
<dbReference type="Gene3D" id="3.30.1150.10">
    <property type="match status" value="1"/>
</dbReference>
<evidence type="ECO:0000256" key="10">
    <source>
        <dbReference type="SAM" id="MobiDB-lite"/>
    </source>
</evidence>
<feature type="transmembrane region" description="Helical" evidence="11">
    <location>
        <begin position="123"/>
        <end position="151"/>
    </location>
</feature>
<gene>
    <name evidence="13" type="ORF">EZM97_00445</name>
</gene>
<dbReference type="PANTHER" id="PTHR33446:SF2">
    <property type="entry name" value="PROTEIN TONB"/>
    <property type="match status" value="1"/>
</dbReference>
<keyword evidence="6 11" id="KW-0812">Transmembrane</keyword>
<dbReference type="PROSITE" id="PS52015">
    <property type="entry name" value="TONB_CTD"/>
    <property type="match status" value="1"/>
</dbReference>
<organism evidence="13 14">
    <name type="scientific">Dyella soli</name>
    <dbReference type="NCBI Taxonomy" id="522319"/>
    <lineage>
        <taxon>Bacteria</taxon>
        <taxon>Pseudomonadati</taxon>
        <taxon>Pseudomonadota</taxon>
        <taxon>Gammaproteobacteria</taxon>
        <taxon>Lysobacterales</taxon>
        <taxon>Rhodanobacteraceae</taxon>
        <taxon>Dyella</taxon>
    </lineage>
</organism>
<dbReference type="InterPro" id="IPR051045">
    <property type="entry name" value="TonB-dependent_transducer"/>
</dbReference>
<feature type="region of interest" description="Disordered" evidence="10">
    <location>
        <begin position="1"/>
        <end position="25"/>
    </location>
</feature>
<name>A0A4R0YY00_9GAMM</name>
<evidence type="ECO:0000313" key="13">
    <source>
        <dbReference type="EMBL" id="TCI11878.1"/>
    </source>
</evidence>
<keyword evidence="5" id="KW-0997">Cell inner membrane</keyword>
<evidence type="ECO:0000256" key="5">
    <source>
        <dbReference type="ARBA" id="ARBA00022519"/>
    </source>
</evidence>
<evidence type="ECO:0000256" key="7">
    <source>
        <dbReference type="ARBA" id="ARBA00022927"/>
    </source>
</evidence>
<keyword evidence="3" id="KW-0813">Transport</keyword>
<evidence type="ECO:0000256" key="6">
    <source>
        <dbReference type="ARBA" id="ARBA00022692"/>
    </source>
</evidence>